<gene>
    <name evidence="2" type="ORF">GUL26_08600</name>
</gene>
<evidence type="ECO:0000256" key="1">
    <source>
        <dbReference type="SAM" id="MobiDB-lite"/>
    </source>
</evidence>
<organism evidence="2 3">
    <name type="scientific">Pseudomonas aeruginosa</name>
    <dbReference type="NCBI Taxonomy" id="287"/>
    <lineage>
        <taxon>Bacteria</taxon>
        <taxon>Pseudomonadati</taxon>
        <taxon>Pseudomonadota</taxon>
        <taxon>Gammaproteobacteria</taxon>
        <taxon>Pseudomonadales</taxon>
        <taxon>Pseudomonadaceae</taxon>
        <taxon>Pseudomonas</taxon>
    </lineage>
</organism>
<proteinExistence type="predicted"/>
<dbReference type="AlphaFoldDB" id="A0A0E1KF74"/>
<accession>A0A1S1C0L0</accession>
<feature type="compositionally biased region" description="Polar residues" evidence="1">
    <location>
        <begin position="568"/>
        <end position="582"/>
    </location>
</feature>
<dbReference type="EMBL" id="WXZT01000004">
    <property type="protein sequence ID" value="MZZ12306.1"/>
    <property type="molecule type" value="Genomic_DNA"/>
</dbReference>
<feature type="region of interest" description="Disordered" evidence="1">
    <location>
        <begin position="568"/>
        <end position="607"/>
    </location>
</feature>
<evidence type="ECO:0000313" key="2">
    <source>
        <dbReference type="EMBL" id="MZZ12306.1"/>
    </source>
</evidence>
<reference evidence="2" key="1">
    <citation type="submission" date="2020-01" db="EMBL/GenBank/DDBJ databases">
        <title>Bacteria Cultured from War Wounds Associated with the Conflict in Eastern Ukraine.</title>
        <authorList>
            <person name="Snesrud E."/>
            <person name="Galac M.R."/>
            <person name="Mc Gann P."/>
            <person name="Valentine K."/>
            <person name="Viacheslav K."/>
        </authorList>
    </citation>
    <scope>NUCLEOTIDE SEQUENCE</scope>
    <source>
        <strain evidence="2">VNMU148</strain>
    </source>
</reference>
<dbReference type="RefSeq" id="WP_003113922.1">
    <property type="nucleotide sequence ID" value="NZ_AP031604.1"/>
</dbReference>
<name>A0A0E1KF74_PSEAI</name>
<sequence>MENQSPHLSLRVPTPTQQNLSFCDATPKDIKYWLAHLPKANLGETARQLYQGLIELNQLVLPVEARLQLLELFRPEVHFVCAHLERHFLNQAIVLDERPRKIANLCQALQNHLAIGYKLIVVQEAPRNSRDRAQLFAVGIQRAIRSLCGPLIRASQLYCPVPEGLWLELHQLYQLASQRGVHRLAVRDELAKHTPGLSVEQAYLIPLLLGCARCNQMRQNNIARLAEVLEPWSQLLSIQSATLPGSLFIAVPQIDGPPRYRSLYPETQLASALGIDTQPLVELIREYLLQPEAERAKARLPLIEGVTLDLLQHLSSAWGDIAERTFQRTQGQGQLTLCIGMSALHYFLAGRRPFNEVLQIQEAPEAPRFKADVQDAWAGAFDAQKVTDWQPGMPLEEIEYRPHQSPRSVQPGHPQAHAQADATEDYPTYALPIVNHSPGGYCLSWPKEVPAQLQAGELVGLQDLPGQAWSIAVVRWIRQVRNGGTQMGIEMIAPAAQPCGLQLLRKTEQSSHYLRALLLPAIAAISRPATVITPRLPFQEGSRVQINLHGEERRAVLNRRQASTGSFSQFEYRSAEPVNTPSDKPVTAPVARPPAGEEDFDSLWKSL</sequence>
<evidence type="ECO:0000313" key="3">
    <source>
        <dbReference type="Proteomes" id="UP000644192"/>
    </source>
</evidence>
<accession>A0A0E1KF74</accession>
<protein>
    <submittedName>
        <fullName evidence="2">Molecular chaperone</fullName>
    </submittedName>
</protein>
<comment type="caution">
    <text evidence="2">The sequence shown here is derived from an EMBL/GenBank/DDBJ whole genome shotgun (WGS) entry which is preliminary data.</text>
</comment>
<dbReference type="SMR" id="A0A0E1KF74"/>
<dbReference type="Proteomes" id="UP000644192">
    <property type="component" value="Unassembled WGS sequence"/>
</dbReference>